<keyword evidence="3" id="KW-1185">Reference proteome</keyword>
<evidence type="ECO:0000313" key="2">
    <source>
        <dbReference type="EMBL" id="SCB09716.1"/>
    </source>
</evidence>
<proteinExistence type="predicted"/>
<accession>A0A1C3U2L3</accession>
<organism evidence="2 3">
    <name type="scientific">Rhizobium miluonense</name>
    <dbReference type="NCBI Taxonomy" id="411945"/>
    <lineage>
        <taxon>Bacteria</taxon>
        <taxon>Pseudomonadati</taxon>
        <taxon>Pseudomonadota</taxon>
        <taxon>Alphaproteobacteria</taxon>
        <taxon>Hyphomicrobiales</taxon>
        <taxon>Rhizobiaceae</taxon>
        <taxon>Rhizobium/Agrobacterium group</taxon>
        <taxon>Rhizobium</taxon>
    </lineage>
</organism>
<dbReference type="AlphaFoldDB" id="A0A1C3U2L3"/>
<evidence type="ECO:0000313" key="3">
    <source>
        <dbReference type="Proteomes" id="UP000199435"/>
    </source>
</evidence>
<dbReference type="STRING" id="411945.GA0061102_1001387"/>
<evidence type="ECO:0000256" key="1">
    <source>
        <dbReference type="SAM" id="MobiDB-lite"/>
    </source>
</evidence>
<reference evidence="3" key="1">
    <citation type="submission" date="2016-08" db="EMBL/GenBank/DDBJ databases">
        <authorList>
            <person name="Varghese N."/>
            <person name="Submissions Spin"/>
        </authorList>
    </citation>
    <scope>NUCLEOTIDE SEQUENCE [LARGE SCALE GENOMIC DNA]</scope>
    <source>
        <strain evidence="3">HAMBI 2971</strain>
    </source>
</reference>
<gene>
    <name evidence="2" type="ORF">GA0061102_1001387</name>
</gene>
<name>A0A1C3U2L3_9HYPH</name>
<sequence length="79" mass="8721">MPVTAMEKTVRDILHDGHLRKSGKIDRLRELQSEARGIQRAGSESSMSADDGLQDDLRVIEKALHDLHADTEQKGAATL</sequence>
<dbReference type="RefSeq" id="WP_092843489.1">
    <property type="nucleotide sequence ID" value="NZ_FMAH01000001.1"/>
</dbReference>
<dbReference type="EMBL" id="FMAH01000001">
    <property type="protein sequence ID" value="SCB09716.1"/>
    <property type="molecule type" value="Genomic_DNA"/>
</dbReference>
<dbReference type="Proteomes" id="UP000199435">
    <property type="component" value="Unassembled WGS sequence"/>
</dbReference>
<protein>
    <submittedName>
        <fullName evidence="2">Uncharacterized protein</fullName>
    </submittedName>
</protein>
<feature type="region of interest" description="Disordered" evidence="1">
    <location>
        <begin position="35"/>
        <end position="54"/>
    </location>
</feature>
<dbReference type="OrthoDB" id="8084279at2"/>